<evidence type="ECO:0000313" key="5">
    <source>
        <dbReference type="Proteomes" id="UP001266305"/>
    </source>
</evidence>
<comment type="caution">
    <text evidence="4">The sequence shown here is derived from an EMBL/GenBank/DDBJ whole genome shotgun (WGS) entry which is preliminary data.</text>
</comment>
<dbReference type="Gene3D" id="2.60.120.200">
    <property type="match status" value="1"/>
</dbReference>
<evidence type="ECO:0000256" key="1">
    <source>
        <dbReference type="ARBA" id="ARBA00022729"/>
    </source>
</evidence>
<dbReference type="EMBL" id="JASSZA010000018">
    <property type="protein sequence ID" value="KAK2089727.1"/>
    <property type="molecule type" value="Genomic_DNA"/>
</dbReference>
<organism evidence="4 5">
    <name type="scientific">Saguinus oedipus</name>
    <name type="common">Cotton-top tamarin</name>
    <name type="synonym">Oedipomidas oedipus</name>
    <dbReference type="NCBI Taxonomy" id="9490"/>
    <lineage>
        <taxon>Eukaryota</taxon>
        <taxon>Metazoa</taxon>
        <taxon>Chordata</taxon>
        <taxon>Craniata</taxon>
        <taxon>Vertebrata</taxon>
        <taxon>Euteleostomi</taxon>
        <taxon>Mammalia</taxon>
        <taxon>Eutheria</taxon>
        <taxon>Euarchontoglires</taxon>
        <taxon>Primates</taxon>
        <taxon>Haplorrhini</taxon>
        <taxon>Platyrrhini</taxon>
        <taxon>Cebidae</taxon>
        <taxon>Callitrichinae</taxon>
        <taxon>Saguinus</taxon>
    </lineage>
</organism>
<dbReference type="InterPro" id="IPR013320">
    <property type="entry name" value="ConA-like_dom_sf"/>
</dbReference>
<evidence type="ECO:0000256" key="2">
    <source>
        <dbReference type="ARBA" id="ARBA00022737"/>
    </source>
</evidence>
<name>A0ABQ9TY45_SAGOE</name>
<dbReference type="SUPFAM" id="SSF49899">
    <property type="entry name" value="Concanavalin A-like lectins/glucanases"/>
    <property type="match status" value="1"/>
</dbReference>
<dbReference type="InterPro" id="IPR048287">
    <property type="entry name" value="TSPN-like_N"/>
</dbReference>
<evidence type="ECO:0000259" key="3">
    <source>
        <dbReference type="SMART" id="SM00210"/>
    </source>
</evidence>
<sequence>MGWEPRLIHVTRRLAQRVGESRLVSRKPRRPAAKVAARGQAPPASSALPWLFVLQAPAAAEPWKSLRVWSRPPSFPAVELRLYGGGQAGVPASAALAVSEWAESVGEEVGLLQLLGDPLPQQVTQTEDPDVGLAYIFGPDANSGQVARYHFPSLFFHDFSLLFHIRPATEGPGVLFAITDSAQAVVLLGVKLSGVRDGHQDISLLYTEPGASQTHTAASFRLPTFVGQWTQIALSVAGSSVTLYVDCEEFQKMPLARSSRGLELERGAGLFVAQAGGADPDKFQVTLTVPSLGGWSSWVG</sequence>
<evidence type="ECO:0000313" key="4">
    <source>
        <dbReference type="EMBL" id="KAK2089727.1"/>
    </source>
</evidence>
<accession>A0ABQ9TY45</accession>
<reference evidence="4 5" key="1">
    <citation type="submission" date="2023-05" db="EMBL/GenBank/DDBJ databases">
        <title>B98-5 Cell Line De Novo Hybrid Assembly: An Optical Mapping Approach.</title>
        <authorList>
            <person name="Kananen K."/>
            <person name="Auerbach J.A."/>
            <person name="Kautto E."/>
            <person name="Blachly J.S."/>
        </authorList>
    </citation>
    <scope>NUCLEOTIDE SEQUENCE [LARGE SCALE GENOMIC DNA]</scope>
    <source>
        <strain evidence="4">B95-8</strain>
        <tissue evidence="4">Cell line</tissue>
    </source>
</reference>
<keyword evidence="1" id="KW-0732">Signal</keyword>
<proteinExistence type="predicted"/>
<gene>
    <name evidence="4" type="ORF">P7K49_032393</name>
</gene>
<keyword evidence="5" id="KW-1185">Reference proteome</keyword>
<dbReference type="SMART" id="SM00210">
    <property type="entry name" value="TSPN"/>
    <property type="match status" value="1"/>
</dbReference>
<keyword evidence="2" id="KW-0677">Repeat</keyword>
<protein>
    <recommendedName>
        <fullName evidence="3">Thrombospondin-like N-terminal domain-containing protein</fullName>
    </recommendedName>
</protein>
<dbReference type="Proteomes" id="UP001266305">
    <property type="component" value="Unassembled WGS sequence"/>
</dbReference>
<feature type="domain" description="Thrombospondin-like N-terminal" evidence="3">
    <location>
        <begin position="108"/>
        <end position="292"/>
    </location>
</feature>